<comment type="caution">
    <text evidence="1">The sequence shown here is derived from an EMBL/GenBank/DDBJ whole genome shotgun (WGS) entry which is preliminary data.</text>
</comment>
<sequence>MSTTTDTTDASADNAGSVIAIFQNPSTTGPNLRFNNGEVVNGVEQYQDTLPSLPGDFNADWDITQWCAGTYFDPTSPLLADAAFRDDVLGTPIASWEQGSAWSSTGYSSLSIYDASQADDSSDEGKKLTGYTYRIQVQGGTLNDVNLQSYKQLGNNYTFNHQITFTANERVTDVSGSTGLASFGNNFTVNFNTAKQIAGVPQLGVFLQCVAYDSRGVATVQAGYSTLTHNDGGGKIYNPGDLTVTDFTLGNLYYNYSSTVDAFAGATDDFSKVTINLNAAVEKIISILSASDPANAAYYQDMSNWVLTGSYIGGEAGNLGSTSTSNASAALEVNDVNITEDTASNVTYSAADQKIVSISGIQTEDYWTTTTTPSDGTTNLLLDAGTSSKALGTGKSQTVTTNGTDTLTVGDKTVATIHAQGASTTIVGQGGSATVDGSGAVTVSGTFSSFSSTNTNASSTYSATVTGGSTVSVAAGTVSLAMSASGTLSLTSGSSANHVIDTQSGVNSTIMTGNDSATVSNSGKGTQVIVSGNVDSTGTLTVNGGGAQQVWTGSEDTVINASDAAGITESIFATSHANSENIYVGVQGGQTTVNLNTEFTNVWSYGGHTTINGSTSSLANDLMVSDGGDMDISGGAGTINFVGFQVNDDPKNVASVTITAGSGSETIFGDGVNLTVNGGDSATGSQMIISSSAASKYAAETINGGAGYQEIWSSTRDAVVNASTTTAAGSIRDIVEGGTTTFNAGIEDASIFSFGGNLVANLAGAPGTQDNSATTSAATGHVAIQGDVTKFSSIVLNDFSSEHDSLILTGLTGSNGYTMTQSNGSTVLTFDSSSAQVTLVGVTDVTVGHIGDTALQLYANTSN</sequence>
<gene>
    <name evidence="1" type="ORF">AD929_12215</name>
</gene>
<dbReference type="AlphaFoldDB" id="A0A149QRS0"/>
<reference evidence="1 2" key="1">
    <citation type="submission" date="2015-06" db="EMBL/GenBank/DDBJ databases">
        <title>Improved classification and identification of acetic acid bacteria using matrix-assisted laser desorption/ionization time-of-flight mass spectrometry; Gluconobacter nephelii and Gluconobacter uchimurae are later heterotypic synonyms of Gluconobacter japonicus and Gluconobacter oxydans, respectively.</title>
        <authorList>
            <person name="Li L."/>
            <person name="Cleenwerck I."/>
            <person name="De Vuyst L."/>
            <person name="Vandamme P."/>
        </authorList>
    </citation>
    <scope>NUCLEOTIDE SEQUENCE [LARGE SCALE GENOMIC DNA]</scope>
    <source>
        <strain evidence="1 2">LMG 1764</strain>
    </source>
</reference>
<evidence type="ECO:0000313" key="1">
    <source>
        <dbReference type="EMBL" id="KXU99989.1"/>
    </source>
</evidence>
<accession>A0A149QRS0</accession>
<organism evidence="1 2">
    <name type="scientific">Gluconobacter potus</name>
    <dbReference type="NCBI Taxonomy" id="2724927"/>
    <lineage>
        <taxon>Bacteria</taxon>
        <taxon>Pseudomonadati</taxon>
        <taxon>Pseudomonadota</taxon>
        <taxon>Alphaproteobacteria</taxon>
        <taxon>Acetobacterales</taxon>
        <taxon>Acetobacteraceae</taxon>
        <taxon>Gluconobacter</taxon>
    </lineage>
</organism>
<dbReference type="EMBL" id="LHZB01000118">
    <property type="protein sequence ID" value="KXU99989.1"/>
    <property type="molecule type" value="Genomic_DNA"/>
</dbReference>
<dbReference type="Proteomes" id="UP000075573">
    <property type="component" value="Unassembled WGS sequence"/>
</dbReference>
<dbReference type="RefSeq" id="WP_062497225.1">
    <property type="nucleotide sequence ID" value="NZ_LHZB01000118.1"/>
</dbReference>
<evidence type="ECO:0000313" key="2">
    <source>
        <dbReference type="Proteomes" id="UP000075573"/>
    </source>
</evidence>
<dbReference type="PATRIC" id="fig|442.7.peg.3260"/>
<proteinExistence type="predicted"/>
<name>A0A149QRS0_9PROT</name>
<protein>
    <submittedName>
        <fullName evidence="1">Uncharacterized protein</fullName>
    </submittedName>
</protein>